<dbReference type="EMBL" id="JAHXPT010000002">
    <property type="protein sequence ID" value="MBW6409102.1"/>
    <property type="molecule type" value="Genomic_DNA"/>
</dbReference>
<dbReference type="SUPFAM" id="SSF52091">
    <property type="entry name" value="SpoIIaa-like"/>
    <property type="match status" value="1"/>
</dbReference>
<feature type="transmembrane region" description="Helical" evidence="5">
    <location>
        <begin position="33"/>
        <end position="56"/>
    </location>
</feature>
<proteinExistence type="predicted"/>
<feature type="transmembrane region" description="Helical" evidence="5">
    <location>
        <begin position="130"/>
        <end position="148"/>
    </location>
</feature>
<gene>
    <name evidence="7" type="ORF">KYD98_03280</name>
</gene>
<feature type="transmembrane region" description="Helical" evidence="5">
    <location>
        <begin position="234"/>
        <end position="255"/>
    </location>
</feature>
<feature type="transmembrane region" description="Helical" evidence="5">
    <location>
        <begin position="104"/>
        <end position="124"/>
    </location>
</feature>
<evidence type="ECO:0000256" key="3">
    <source>
        <dbReference type="ARBA" id="ARBA00022989"/>
    </source>
</evidence>
<feature type="domain" description="STAS" evidence="6">
    <location>
        <begin position="401"/>
        <end position="504"/>
    </location>
</feature>
<accession>A0ABS7AKF2</accession>
<evidence type="ECO:0000256" key="2">
    <source>
        <dbReference type="ARBA" id="ARBA00022692"/>
    </source>
</evidence>
<dbReference type="InterPro" id="IPR011547">
    <property type="entry name" value="SLC26A/SulP_dom"/>
</dbReference>
<evidence type="ECO:0000313" key="7">
    <source>
        <dbReference type="EMBL" id="MBW6409102.1"/>
    </source>
</evidence>
<feature type="transmembrane region" description="Helical" evidence="5">
    <location>
        <begin position="62"/>
        <end position="92"/>
    </location>
</feature>
<dbReference type="Pfam" id="PF00916">
    <property type="entry name" value="Sulfate_transp"/>
    <property type="match status" value="2"/>
</dbReference>
<feature type="transmembrane region" description="Helical" evidence="5">
    <location>
        <begin position="309"/>
        <end position="327"/>
    </location>
</feature>
<protein>
    <submittedName>
        <fullName evidence="7">SulP family inorganic anion transporter</fullName>
    </submittedName>
</protein>
<feature type="transmembrane region" description="Helical" evidence="5">
    <location>
        <begin position="155"/>
        <end position="176"/>
    </location>
</feature>
<name>A0ABS7AKF2_9CLOT</name>
<dbReference type="CDD" id="cd07042">
    <property type="entry name" value="STAS_SulP_like_sulfate_transporter"/>
    <property type="match status" value="1"/>
</dbReference>
<dbReference type="PANTHER" id="PTHR43310:SF1">
    <property type="entry name" value="SULFATE TRANSPORTER YBAR-RELATED"/>
    <property type="match status" value="1"/>
</dbReference>
<comment type="subcellular location">
    <subcellularLocation>
        <location evidence="1">Membrane</location>
        <topology evidence="1">Multi-pass membrane protein</topology>
    </subcellularLocation>
</comment>
<evidence type="ECO:0000313" key="8">
    <source>
        <dbReference type="Proteomes" id="UP001519921"/>
    </source>
</evidence>
<evidence type="ECO:0000256" key="1">
    <source>
        <dbReference type="ARBA" id="ARBA00004141"/>
    </source>
</evidence>
<dbReference type="Proteomes" id="UP001519921">
    <property type="component" value="Unassembled WGS sequence"/>
</dbReference>
<evidence type="ECO:0000259" key="6">
    <source>
        <dbReference type="PROSITE" id="PS50801"/>
    </source>
</evidence>
<feature type="transmembrane region" description="Helical" evidence="5">
    <location>
        <begin position="364"/>
        <end position="396"/>
    </location>
</feature>
<evidence type="ECO:0000256" key="5">
    <source>
        <dbReference type="SAM" id="Phobius"/>
    </source>
</evidence>
<dbReference type="InterPro" id="IPR036513">
    <property type="entry name" value="STAS_dom_sf"/>
</dbReference>
<dbReference type="Pfam" id="PF01740">
    <property type="entry name" value="STAS"/>
    <property type="match status" value="1"/>
</dbReference>
<dbReference type="InterPro" id="IPR002645">
    <property type="entry name" value="STAS_dom"/>
</dbReference>
<reference evidence="7 8" key="1">
    <citation type="submission" date="2021-07" db="EMBL/GenBank/DDBJ databases">
        <title>Clostridium weizhouense sp. nov., an anaerobic bacterium isolated from activated sludge of Petroleum wastewater.</title>
        <authorList>
            <person name="Li Q."/>
        </authorList>
    </citation>
    <scope>NUCLEOTIDE SEQUENCE [LARGE SCALE GENOMIC DNA]</scope>
    <source>
        <strain evidence="7 8">YB-6</strain>
    </source>
</reference>
<keyword evidence="4 5" id="KW-0472">Membrane</keyword>
<dbReference type="Gene3D" id="3.30.750.24">
    <property type="entry name" value="STAS domain"/>
    <property type="match status" value="1"/>
</dbReference>
<comment type="caution">
    <text evidence="7">The sequence shown here is derived from an EMBL/GenBank/DDBJ whole genome shotgun (WGS) entry which is preliminary data.</text>
</comment>
<keyword evidence="3 5" id="KW-1133">Transmembrane helix</keyword>
<keyword evidence="2 5" id="KW-0812">Transmembrane</keyword>
<dbReference type="PANTHER" id="PTHR43310">
    <property type="entry name" value="SULFATE TRANSPORTER YBAR-RELATED"/>
    <property type="match status" value="1"/>
</dbReference>
<sequence>MSFYKRKNNRYEVYKKLNKNLKVEWFSNARADILAGIVVCMALIPEAIGFSIVAGVDPMVGVYASFCMSLIISIFGGRTGMISAAAGAMALVLASLVKDYGIEYMLAATILTGIFQVILGFFKIGNLLKFIPKPVMIGFVNALGIMMFKSQLPHFNGGFILLILGAIGVLIIYLFPKLTKSVPSPIISIIVVTLIVFIFKIDVKTLGDMGKVTSELPKFLIPNIPLNMETIKIILPYSISLSLVGIVESLLTAQLVDDLTDTPSDKNRECIGQGLANMVSGFFGGIAGCGMIGQTIINQTYGGRGRLSTLISGTAMLISVIVLNKFVTQIPVVALGAVMIVVSISTFNWESIKRIRKVPKSDTFVMISTVVTVLLTHNLAYGVIVGIILSSIFFAAKISEISVEKIKEDKKVIYLAHGQLFFASTLKFINSFDFTEDVDTVDINLSKVRIWDESAVDSIDKVVIKFHKNGIKTNLIGMSTQCLELIDRMSIHNKPGKLDVASGN</sequence>
<organism evidence="7 8">
    <name type="scientific">Clostridium weizhouense</name>
    <dbReference type="NCBI Taxonomy" id="2859781"/>
    <lineage>
        <taxon>Bacteria</taxon>
        <taxon>Bacillati</taxon>
        <taxon>Bacillota</taxon>
        <taxon>Clostridia</taxon>
        <taxon>Eubacteriales</taxon>
        <taxon>Clostridiaceae</taxon>
        <taxon>Clostridium</taxon>
    </lineage>
</organism>
<evidence type="ECO:0000256" key="4">
    <source>
        <dbReference type="ARBA" id="ARBA00023136"/>
    </source>
</evidence>
<feature type="transmembrane region" description="Helical" evidence="5">
    <location>
        <begin position="333"/>
        <end position="352"/>
    </location>
</feature>
<feature type="transmembrane region" description="Helical" evidence="5">
    <location>
        <begin position="275"/>
        <end position="297"/>
    </location>
</feature>
<dbReference type="InterPro" id="IPR052706">
    <property type="entry name" value="Membrane-Transporter-like"/>
</dbReference>
<dbReference type="PROSITE" id="PS50801">
    <property type="entry name" value="STAS"/>
    <property type="match status" value="1"/>
</dbReference>
<keyword evidence="8" id="KW-1185">Reference proteome</keyword>
<feature type="transmembrane region" description="Helical" evidence="5">
    <location>
        <begin position="182"/>
        <end position="201"/>
    </location>
</feature>